<name>A0A3N4A5F6_9MICC</name>
<dbReference type="RefSeq" id="WP_123824525.1">
    <property type="nucleotide sequence ID" value="NZ_RKMF01000004.1"/>
</dbReference>
<comment type="caution">
    <text evidence="3">The sequence shown here is derived from an EMBL/GenBank/DDBJ whole genome shotgun (WGS) entry which is preliminary data.</text>
</comment>
<gene>
    <name evidence="3" type="ORF">EDL96_03940</name>
</gene>
<feature type="transmembrane region" description="Helical" evidence="2">
    <location>
        <begin position="146"/>
        <end position="173"/>
    </location>
</feature>
<reference evidence="3 4" key="1">
    <citation type="submission" date="2018-10" db="EMBL/GenBank/DDBJ databases">
        <title>Kocuria sp. M5W7-7, whole genome shotgun sequence.</title>
        <authorList>
            <person name="Tuo L."/>
        </authorList>
    </citation>
    <scope>NUCLEOTIDE SEQUENCE [LARGE SCALE GENOMIC DNA]</scope>
    <source>
        <strain evidence="3 4">M5W7-7</strain>
    </source>
</reference>
<dbReference type="Pfam" id="PF11361">
    <property type="entry name" value="DUF3159"/>
    <property type="match status" value="1"/>
</dbReference>
<dbReference type="OrthoDB" id="5244221at2"/>
<feature type="transmembrane region" description="Helical" evidence="2">
    <location>
        <begin position="115"/>
        <end position="134"/>
    </location>
</feature>
<feature type="region of interest" description="Disordered" evidence="1">
    <location>
        <begin position="1"/>
        <end position="39"/>
    </location>
</feature>
<evidence type="ECO:0000256" key="1">
    <source>
        <dbReference type="SAM" id="MobiDB-lite"/>
    </source>
</evidence>
<feature type="region of interest" description="Disordered" evidence="1">
    <location>
        <begin position="251"/>
        <end position="275"/>
    </location>
</feature>
<feature type="transmembrane region" description="Helical" evidence="2">
    <location>
        <begin position="221"/>
        <end position="242"/>
    </location>
</feature>
<evidence type="ECO:0000256" key="2">
    <source>
        <dbReference type="SAM" id="Phobius"/>
    </source>
</evidence>
<evidence type="ECO:0000313" key="4">
    <source>
        <dbReference type="Proteomes" id="UP000270616"/>
    </source>
</evidence>
<dbReference type="InterPro" id="IPR016566">
    <property type="entry name" value="UCP010219"/>
</dbReference>
<dbReference type="EMBL" id="RKMF01000004">
    <property type="protein sequence ID" value="ROZ63944.1"/>
    <property type="molecule type" value="Genomic_DNA"/>
</dbReference>
<keyword evidence="2" id="KW-1133">Transmembrane helix</keyword>
<feature type="transmembrane region" description="Helical" evidence="2">
    <location>
        <begin position="79"/>
        <end position="108"/>
    </location>
</feature>
<protein>
    <submittedName>
        <fullName evidence="3">DUF3159 domain-containing protein</fullName>
    </submittedName>
</protein>
<dbReference type="AlphaFoldDB" id="A0A3N4A5F6"/>
<organism evidence="3 4">
    <name type="scientific">Kocuria soli</name>
    <dbReference type="NCBI Taxonomy" id="2485125"/>
    <lineage>
        <taxon>Bacteria</taxon>
        <taxon>Bacillati</taxon>
        <taxon>Actinomycetota</taxon>
        <taxon>Actinomycetes</taxon>
        <taxon>Micrococcales</taxon>
        <taxon>Micrococcaceae</taxon>
        <taxon>Kocuria</taxon>
    </lineage>
</organism>
<keyword evidence="2" id="KW-0812">Transmembrane</keyword>
<accession>A0A3N4A5F6</accession>
<feature type="compositionally biased region" description="Basic and acidic residues" evidence="1">
    <location>
        <begin position="12"/>
        <end position="37"/>
    </location>
</feature>
<keyword evidence="4" id="KW-1185">Reference proteome</keyword>
<feature type="transmembrane region" description="Helical" evidence="2">
    <location>
        <begin position="194"/>
        <end position="215"/>
    </location>
</feature>
<dbReference type="Proteomes" id="UP000270616">
    <property type="component" value="Unassembled WGS sequence"/>
</dbReference>
<evidence type="ECO:0000313" key="3">
    <source>
        <dbReference type="EMBL" id="ROZ63944.1"/>
    </source>
</evidence>
<keyword evidence="2" id="KW-0472">Membrane</keyword>
<proteinExistence type="predicted"/>
<sequence length="275" mass="29704">MTGALPPGTPEGEPREDPGTESRIESADDAGSRDSHAVRSAMTSYAQRSGMRRNANGQLDVLHAIGGWRGLTEALLPGAIFLTVFVLAGDLGTALIGALAVAGAFTVIRLVQRQTLVQAVSGLIGVAICAYFAAKSGEAKDYYVPGFYINVVYGLGFLASVLVRWPLLGLIFGYIRGEGTAWREVPVRLKAYRLATMFIVLMFALRLAVQLPLYFSDQVSALGITRLVMGAPLYAMALWLAWMVSRPEAVKTPEDEPEQGASDQRKDQGQRANKR</sequence>